<keyword evidence="11" id="KW-1185">Reference proteome</keyword>
<accession>A0ABV6CBA5</accession>
<keyword evidence="4 7" id="KW-0812">Transmembrane</keyword>
<dbReference type="InterPro" id="IPR051447">
    <property type="entry name" value="Lipoprotein-release_system"/>
</dbReference>
<feature type="domain" description="MacB-like periplasmic core" evidence="9">
    <location>
        <begin position="45"/>
        <end position="272"/>
    </location>
</feature>
<dbReference type="PANTHER" id="PTHR30489:SF0">
    <property type="entry name" value="LIPOPROTEIN-RELEASING SYSTEM TRANSMEMBRANE PROTEIN LOLE"/>
    <property type="match status" value="1"/>
</dbReference>
<reference evidence="10 11" key="1">
    <citation type="submission" date="2024-09" db="EMBL/GenBank/DDBJ databases">
        <authorList>
            <person name="Sun Q."/>
            <person name="Mori K."/>
        </authorList>
    </citation>
    <scope>NUCLEOTIDE SEQUENCE [LARGE SCALE GENOMIC DNA]</scope>
    <source>
        <strain evidence="10 11">CCM 8545</strain>
    </source>
</reference>
<gene>
    <name evidence="10" type="ORF">ACFFIT_09320</name>
</gene>
<keyword evidence="3" id="KW-1003">Cell membrane</keyword>
<evidence type="ECO:0000259" key="9">
    <source>
        <dbReference type="Pfam" id="PF12704"/>
    </source>
</evidence>
<protein>
    <submittedName>
        <fullName evidence="10">ABC transporter permease</fullName>
    </submittedName>
</protein>
<feature type="transmembrane region" description="Helical" evidence="7">
    <location>
        <begin position="6"/>
        <end position="26"/>
    </location>
</feature>
<sequence length="441" mass="49275">MNTILFYVSNMLILYALSLLVITWLTRPIDIAYVFKNLIKQKRRSSITLSAIVLGGVAIFIFGGFINYSYWSVREQTIRSNLGHIQIFAKGALTSGVDTNLQYTLDNYQEIKKILMQDEQLKPLIETVTGQLNFSGIISFYDNSQSTFFNGLGIEADKSLILGSFDTVVSGSDLSKVRPFEITVGSGLASKLGVKYGDYVEMLVVNPEGGQNAASHQLRGIFKSGLKEYDDTWLKMPLETAQSLMQTENVSKVIIVLKDTENTDLAYKRIQTLLKGHKIEADIRNWEQLAINYQQVVNFFEGIFLFIKVIVSIIVIFMIGNTLMMNVVERTKEIATLRALGLPKKRVRRLFVLEGVFIGIFGAGISLSLGIFLSWLINLNGLPMKPAPGYTEGYLAFILWKDNPSLIWFTCALPLVTALLASIIPSNKAASLLIAKAFRFN</sequence>
<dbReference type="RefSeq" id="WP_385877387.1">
    <property type="nucleotide sequence ID" value="NZ_JBHLXE010000097.1"/>
</dbReference>
<proteinExistence type="inferred from homology"/>
<feature type="transmembrane region" description="Helical" evidence="7">
    <location>
        <begin position="350"/>
        <end position="377"/>
    </location>
</feature>
<feature type="transmembrane region" description="Helical" evidence="7">
    <location>
        <begin position="406"/>
        <end position="424"/>
    </location>
</feature>
<feature type="transmembrane region" description="Helical" evidence="7">
    <location>
        <begin position="47"/>
        <end position="71"/>
    </location>
</feature>
<evidence type="ECO:0000256" key="6">
    <source>
        <dbReference type="ARBA" id="ARBA00023136"/>
    </source>
</evidence>
<comment type="similarity">
    <text evidence="2">Belongs to the ABC-4 integral membrane protein family. LolC/E subfamily.</text>
</comment>
<evidence type="ECO:0000256" key="7">
    <source>
        <dbReference type="SAM" id="Phobius"/>
    </source>
</evidence>
<dbReference type="Pfam" id="PF02687">
    <property type="entry name" value="FtsX"/>
    <property type="match status" value="1"/>
</dbReference>
<dbReference type="InterPro" id="IPR025857">
    <property type="entry name" value="MacB_PCD"/>
</dbReference>
<evidence type="ECO:0000256" key="3">
    <source>
        <dbReference type="ARBA" id="ARBA00022475"/>
    </source>
</evidence>
<keyword evidence="5 7" id="KW-1133">Transmembrane helix</keyword>
<comment type="caution">
    <text evidence="10">The sequence shown here is derived from an EMBL/GenBank/DDBJ whole genome shotgun (WGS) entry which is preliminary data.</text>
</comment>
<dbReference type="EMBL" id="JBHLXE010000097">
    <property type="protein sequence ID" value="MFC0180274.1"/>
    <property type="molecule type" value="Genomic_DNA"/>
</dbReference>
<feature type="transmembrane region" description="Helical" evidence="7">
    <location>
        <begin position="303"/>
        <end position="329"/>
    </location>
</feature>
<evidence type="ECO:0000256" key="4">
    <source>
        <dbReference type="ARBA" id="ARBA00022692"/>
    </source>
</evidence>
<evidence type="ECO:0000256" key="5">
    <source>
        <dbReference type="ARBA" id="ARBA00022989"/>
    </source>
</evidence>
<name>A0ABV6CBA5_9GAMM</name>
<evidence type="ECO:0000313" key="11">
    <source>
        <dbReference type="Proteomes" id="UP001589758"/>
    </source>
</evidence>
<dbReference type="Pfam" id="PF12704">
    <property type="entry name" value="MacB_PCD"/>
    <property type="match status" value="1"/>
</dbReference>
<evidence type="ECO:0000259" key="8">
    <source>
        <dbReference type="Pfam" id="PF02687"/>
    </source>
</evidence>
<evidence type="ECO:0000256" key="2">
    <source>
        <dbReference type="ARBA" id="ARBA00005236"/>
    </source>
</evidence>
<evidence type="ECO:0000256" key="1">
    <source>
        <dbReference type="ARBA" id="ARBA00004651"/>
    </source>
</evidence>
<keyword evidence="6 7" id="KW-0472">Membrane</keyword>
<dbReference type="Proteomes" id="UP001589758">
    <property type="component" value="Unassembled WGS sequence"/>
</dbReference>
<evidence type="ECO:0000313" key="10">
    <source>
        <dbReference type="EMBL" id="MFC0180274.1"/>
    </source>
</evidence>
<feature type="domain" description="ABC3 transporter permease C-terminal" evidence="8">
    <location>
        <begin position="307"/>
        <end position="431"/>
    </location>
</feature>
<comment type="subcellular location">
    <subcellularLocation>
        <location evidence="1">Cell membrane</location>
        <topology evidence="1">Multi-pass membrane protein</topology>
    </subcellularLocation>
</comment>
<dbReference type="PANTHER" id="PTHR30489">
    <property type="entry name" value="LIPOPROTEIN-RELEASING SYSTEM TRANSMEMBRANE PROTEIN LOLE"/>
    <property type="match status" value="1"/>
</dbReference>
<organism evidence="10 11">
    <name type="scientific">Thorsellia kenyensis</name>
    <dbReference type="NCBI Taxonomy" id="1549888"/>
    <lineage>
        <taxon>Bacteria</taxon>
        <taxon>Pseudomonadati</taxon>
        <taxon>Pseudomonadota</taxon>
        <taxon>Gammaproteobacteria</taxon>
        <taxon>Enterobacterales</taxon>
        <taxon>Thorselliaceae</taxon>
        <taxon>Thorsellia</taxon>
    </lineage>
</organism>
<dbReference type="InterPro" id="IPR003838">
    <property type="entry name" value="ABC3_permease_C"/>
</dbReference>